<keyword evidence="1" id="KW-0614">Plasmid</keyword>
<dbReference type="KEGG" id="sfh:SFHH103_06377"/>
<reference evidence="1 2" key="1">
    <citation type="journal article" date="2012" name="J. Bacteriol.">
        <title>Genome sequence of the soybean symbiont Sinorhizobium fredii HH103.</title>
        <authorList>
            <person name="Weidner S."/>
            <person name="Becker A."/>
            <person name="Bonilla I."/>
            <person name="Jaenicke S."/>
            <person name="Lloret J."/>
            <person name="Margaret I."/>
            <person name="Puhler A."/>
            <person name="Ruiz-Sainz J.E."/>
            <person name="Schneiker-Bekel S."/>
            <person name="Szczepanowski R."/>
            <person name="Vinardell J.M."/>
            <person name="Zehner S."/>
            <person name="Gottfert M."/>
        </authorList>
    </citation>
    <scope>NUCLEOTIDE SEQUENCE [LARGE SCALE GENOMIC DNA]</scope>
    <source>
        <strain evidence="1 2">HH103</strain>
        <plasmid evidence="2">pSfHH103e</plasmid>
    </source>
</reference>
<geneLocation type="plasmid" evidence="1 2">
    <name>pSfHH103e</name>
</geneLocation>
<protein>
    <submittedName>
        <fullName evidence="1">Uncharacterized protein</fullName>
    </submittedName>
</protein>
<gene>
    <name evidence="1" type="ordered locus">SFHH103_06377</name>
</gene>
<proteinExistence type="predicted"/>
<sequence>MYFGICSSSIANHNGRTVVPVPASLADIEGFRF</sequence>
<dbReference type="Proteomes" id="UP000007735">
    <property type="component" value="Plasmid pSfHH103e"/>
</dbReference>
<name>G9AIF4_SINF1</name>
<dbReference type="EMBL" id="HE616899">
    <property type="protein sequence ID" value="CCF00836.1"/>
    <property type="molecule type" value="Genomic_DNA"/>
</dbReference>
<organism evidence="1 2">
    <name type="scientific">Sinorhizobium fredii (strain HH103)</name>
    <dbReference type="NCBI Taxonomy" id="1117943"/>
    <lineage>
        <taxon>Bacteria</taxon>
        <taxon>Pseudomonadati</taxon>
        <taxon>Pseudomonadota</taxon>
        <taxon>Alphaproteobacteria</taxon>
        <taxon>Hyphomicrobiales</taxon>
        <taxon>Rhizobiaceae</taxon>
        <taxon>Sinorhizobium/Ensifer group</taxon>
        <taxon>Sinorhizobium</taxon>
    </lineage>
</organism>
<evidence type="ECO:0000313" key="1">
    <source>
        <dbReference type="EMBL" id="CCF00836.1"/>
    </source>
</evidence>
<dbReference type="HOGENOM" id="CLU_3383466_0_0_5"/>
<dbReference type="AlphaFoldDB" id="G9AIF4"/>
<accession>G9AIF4</accession>
<evidence type="ECO:0000313" key="2">
    <source>
        <dbReference type="Proteomes" id="UP000007735"/>
    </source>
</evidence>